<dbReference type="Proteomes" id="UP000823865">
    <property type="component" value="Unassembled WGS sequence"/>
</dbReference>
<protein>
    <submittedName>
        <fullName evidence="1">Uncharacterized protein</fullName>
    </submittedName>
</protein>
<feature type="non-terminal residue" evidence="1">
    <location>
        <position position="1"/>
    </location>
</feature>
<evidence type="ECO:0000313" key="2">
    <source>
        <dbReference type="Proteomes" id="UP000823865"/>
    </source>
</evidence>
<comment type="caution">
    <text evidence="1">The sequence shown here is derived from an EMBL/GenBank/DDBJ whole genome shotgun (WGS) entry which is preliminary data.</text>
</comment>
<reference evidence="1" key="1">
    <citation type="journal article" date="2021" name="PeerJ">
        <title>Extensive microbial diversity within the chicken gut microbiome revealed by metagenomics and culture.</title>
        <authorList>
            <person name="Gilroy R."/>
            <person name="Ravi A."/>
            <person name="Getino M."/>
            <person name="Pursley I."/>
            <person name="Horton D.L."/>
            <person name="Alikhan N.F."/>
            <person name="Baker D."/>
            <person name="Gharbi K."/>
            <person name="Hall N."/>
            <person name="Watson M."/>
            <person name="Adriaenssens E.M."/>
            <person name="Foster-Nyarko E."/>
            <person name="Jarju S."/>
            <person name="Secka A."/>
            <person name="Antonio M."/>
            <person name="Oren A."/>
            <person name="Chaudhuri R.R."/>
            <person name="La Ragione R."/>
            <person name="Hildebrand F."/>
            <person name="Pallen M.J."/>
        </authorList>
    </citation>
    <scope>NUCLEOTIDE SEQUENCE</scope>
    <source>
        <strain evidence="1">G3-2149</strain>
    </source>
</reference>
<organism evidence="1 2">
    <name type="scientific">Candidatus Paraprevotella stercoravium</name>
    <dbReference type="NCBI Taxonomy" id="2838725"/>
    <lineage>
        <taxon>Bacteria</taxon>
        <taxon>Pseudomonadati</taxon>
        <taxon>Bacteroidota</taxon>
        <taxon>Bacteroidia</taxon>
        <taxon>Bacteroidales</taxon>
        <taxon>Prevotellaceae</taxon>
        <taxon>Paraprevotella</taxon>
    </lineage>
</organism>
<gene>
    <name evidence="1" type="ORF">H9789_12210</name>
</gene>
<reference evidence="1" key="2">
    <citation type="submission" date="2021-04" db="EMBL/GenBank/DDBJ databases">
        <authorList>
            <person name="Gilroy R."/>
        </authorList>
    </citation>
    <scope>NUCLEOTIDE SEQUENCE</scope>
    <source>
        <strain evidence="1">G3-2149</strain>
    </source>
</reference>
<dbReference type="AlphaFoldDB" id="A0A9E2P287"/>
<proteinExistence type="predicted"/>
<evidence type="ECO:0000313" key="1">
    <source>
        <dbReference type="EMBL" id="MBU3854553.1"/>
    </source>
</evidence>
<sequence length="94" mass="10993">FYNHGHSRFSIVYDNSMSHYKKVRTDETLGCTFDGKGYMKQKRGYDSPWSRDNNSLSLGYMNYRPDDYQFNANISTSFHKEDQQKGQHVYASSG</sequence>
<accession>A0A9E2P287</accession>
<dbReference type="EMBL" id="JAHLFU010000249">
    <property type="protein sequence ID" value="MBU3854553.1"/>
    <property type="molecule type" value="Genomic_DNA"/>
</dbReference>
<name>A0A9E2P287_9BACT</name>